<dbReference type="CDD" id="cd01614">
    <property type="entry name" value="EutN_CcmL"/>
    <property type="match status" value="1"/>
</dbReference>
<evidence type="ECO:0000313" key="3">
    <source>
        <dbReference type="EMBL" id="SLM18201.1"/>
    </source>
</evidence>
<comment type="subcellular location">
    <subcellularLocation>
        <location evidence="1">Bacterial microcompartment</location>
    </subcellularLocation>
</comment>
<dbReference type="PANTHER" id="PTHR36539:SF1">
    <property type="entry name" value="BACTERIAL MICROCOMPARTMENT SHELL VERTEX PROTEIN EUTN"/>
    <property type="match status" value="1"/>
</dbReference>
<dbReference type="Gene3D" id="2.40.50.220">
    <property type="entry name" value="EutN/Ccml"/>
    <property type="match status" value="1"/>
</dbReference>
<dbReference type="AlphaFoldDB" id="A0A3P3XPI1"/>
<dbReference type="InterPro" id="IPR036677">
    <property type="entry name" value="EutN_CcmL_sf"/>
</dbReference>
<reference evidence="3" key="1">
    <citation type="submission" date="2017-02" db="EMBL/GenBank/DDBJ databases">
        <authorList>
            <person name="Regsiter A."/>
            <person name="William W."/>
        </authorList>
    </citation>
    <scope>NUCLEOTIDE SEQUENCE</scope>
    <source>
        <strain evidence="3">BdmA 4</strain>
    </source>
</reference>
<dbReference type="PANTHER" id="PTHR36539">
    <property type="entry name" value="ETHANOLAMINE UTILIZATION PROTEIN EUTN"/>
    <property type="match status" value="1"/>
</dbReference>
<proteinExistence type="predicted"/>
<evidence type="ECO:0000256" key="1">
    <source>
        <dbReference type="ARBA" id="ARBA00024322"/>
    </source>
</evidence>
<organism evidence="3">
    <name type="scientific">uncultured spirochete</name>
    <dbReference type="NCBI Taxonomy" id="156406"/>
    <lineage>
        <taxon>Bacteria</taxon>
        <taxon>Pseudomonadati</taxon>
        <taxon>Spirochaetota</taxon>
        <taxon>Spirochaetia</taxon>
        <taxon>Spirochaetales</taxon>
        <taxon>environmental samples</taxon>
    </lineage>
</organism>
<dbReference type="PROSITE" id="PS51932">
    <property type="entry name" value="BMV"/>
    <property type="match status" value="1"/>
</dbReference>
<protein>
    <submittedName>
        <fullName evidence="3">Ethanolamine utilization protein EutN/carboxysome structural protein Ccml</fullName>
    </submittedName>
</protein>
<dbReference type="SUPFAM" id="SSF159133">
    <property type="entry name" value="EutN/CcmL-like"/>
    <property type="match status" value="1"/>
</dbReference>
<keyword evidence="2" id="KW-1283">Bacterial microcompartment</keyword>
<evidence type="ECO:0000256" key="2">
    <source>
        <dbReference type="ARBA" id="ARBA00024446"/>
    </source>
</evidence>
<dbReference type="GO" id="GO:0031469">
    <property type="term" value="C:bacterial microcompartment"/>
    <property type="evidence" value="ECO:0007669"/>
    <property type="project" value="UniProtKB-SubCell"/>
</dbReference>
<gene>
    <name evidence="3" type="ORF">SPIRO4BDMA_40773</name>
</gene>
<dbReference type="EMBL" id="FWDO01000004">
    <property type="protein sequence ID" value="SLM18201.1"/>
    <property type="molecule type" value="Genomic_DNA"/>
</dbReference>
<accession>A0A3P3XPI1</accession>
<dbReference type="InterPro" id="IPR004992">
    <property type="entry name" value="EutN_CcmL"/>
</dbReference>
<name>A0A3P3XPI1_9SPIR</name>
<sequence length="96" mass="10566">MNLARVRGTVVATKRSDAVASPRFLLVEECNERGEGRGEYLVALDMVGAERGHLVLLTQGSSCRWTYATDDKPIDTLVVAIVDQMDEGGVDVWKQE</sequence>
<dbReference type="Pfam" id="PF03319">
    <property type="entry name" value="EutN_CcmL"/>
    <property type="match status" value="1"/>
</dbReference>